<evidence type="ECO:0000256" key="8">
    <source>
        <dbReference type="SAM" id="SignalP"/>
    </source>
</evidence>
<evidence type="ECO:0000313" key="11">
    <source>
        <dbReference type="Proteomes" id="UP000580839"/>
    </source>
</evidence>
<name>A0A849SEY1_UNCEI</name>
<feature type="signal peptide" evidence="8">
    <location>
        <begin position="1"/>
        <end position="21"/>
    </location>
</feature>
<feature type="domain" description="Thioredoxin" evidence="9">
    <location>
        <begin position="486"/>
        <end position="620"/>
    </location>
</feature>
<keyword evidence="2" id="KW-1003">Cell membrane</keyword>
<dbReference type="Gene3D" id="2.60.40.1250">
    <property type="entry name" value="Thiol:disulfide interchange protein DsbD, N-terminal domain"/>
    <property type="match status" value="1"/>
</dbReference>
<feature type="region of interest" description="Disordered" evidence="6">
    <location>
        <begin position="194"/>
        <end position="214"/>
    </location>
</feature>
<evidence type="ECO:0000256" key="3">
    <source>
        <dbReference type="ARBA" id="ARBA00022692"/>
    </source>
</evidence>
<feature type="transmembrane region" description="Helical" evidence="7">
    <location>
        <begin position="309"/>
        <end position="329"/>
    </location>
</feature>
<keyword evidence="8" id="KW-0732">Signal</keyword>
<evidence type="ECO:0000256" key="2">
    <source>
        <dbReference type="ARBA" id="ARBA00022475"/>
    </source>
</evidence>
<evidence type="ECO:0000256" key="4">
    <source>
        <dbReference type="ARBA" id="ARBA00022989"/>
    </source>
</evidence>
<feature type="transmembrane region" description="Helical" evidence="7">
    <location>
        <begin position="480"/>
        <end position="500"/>
    </location>
</feature>
<feature type="chain" id="PRO_5032723831" evidence="8">
    <location>
        <begin position="22"/>
        <end position="621"/>
    </location>
</feature>
<dbReference type="PROSITE" id="PS00194">
    <property type="entry name" value="THIOREDOXIN_1"/>
    <property type="match status" value="1"/>
</dbReference>
<feature type="transmembrane region" description="Helical" evidence="7">
    <location>
        <begin position="390"/>
        <end position="412"/>
    </location>
</feature>
<evidence type="ECO:0000259" key="9">
    <source>
        <dbReference type="PROSITE" id="PS51352"/>
    </source>
</evidence>
<feature type="compositionally biased region" description="Low complexity" evidence="6">
    <location>
        <begin position="203"/>
        <end position="214"/>
    </location>
</feature>
<feature type="transmembrane region" description="Helical" evidence="7">
    <location>
        <begin position="276"/>
        <end position="303"/>
    </location>
</feature>
<comment type="subcellular location">
    <subcellularLocation>
        <location evidence="1">Cell membrane</location>
        <topology evidence="1">Multi-pass membrane protein</topology>
    </subcellularLocation>
</comment>
<evidence type="ECO:0000256" key="5">
    <source>
        <dbReference type="ARBA" id="ARBA00023136"/>
    </source>
</evidence>
<evidence type="ECO:0000256" key="7">
    <source>
        <dbReference type="SAM" id="Phobius"/>
    </source>
</evidence>
<evidence type="ECO:0000256" key="1">
    <source>
        <dbReference type="ARBA" id="ARBA00004651"/>
    </source>
</evidence>
<dbReference type="Pfam" id="PF11412">
    <property type="entry name" value="DsbD_N"/>
    <property type="match status" value="1"/>
</dbReference>
<dbReference type="PROSITE" id="PS51352">
    <property type="entry name" value="THIOREDOXIN_2"/>
    <property type="match status" value="1"/>
</dbReference>
<feature type="transmembrane region" description="Helical" evidence="7">
    <location>
        <begin position="350"/>
        <end position="378"/>
    </location>
</feature>
<organism evidence="10 11">
    <name type="scientific">Eiseniibacteriota bacterium</name>
    <dbReference type="NCBI Taxonomy" id="2212470"/>
    <lineage>
        <taxon>Bacteria</taxon>
        <taxon>Candidatus Eiseniibacteriota</taxon>
    </lineage>
</organism>
<dbReference type="InterPro" id="IPR003834">
    <property type="entry name" value="Cyt_c_assmbl_TM_dom"/>
</dbReference>
<dbReference type="InterPro" id="IPR013766">
    <property type="entry name" value="Thioredoxin_domain"/>
</dbReference>
<dbReference type="InterPro" id="IPR028250">
    <property type="entry name" value="DsbDN"/>
</dbReference>
<dbReference type="GO" id="GO:0017004">
    <property type="term" value="P:cytochrome complex assembly"/>
    <property type="evidence" value="ECO:0007669"/>
    <property type="project" value="InterPro"/>
</dbReference>
<comment type="caution">
    <text evidence="10">The sequence shown here is derived from an EMBL/GenBank/DDBJ whole genome shotgun (WGS) entry which is preliminary data.</text>
</comment>
<dbReference type="GO" id="GO:0015035">
    <property type="term" value="F:protein-disulfide reductase activity"/>
    <property type="evidence" value="ECO:0007669"/>
    <property type="project" value="TreeGrafter"/>
</dbReference>
<evidence type="ECO:0000313" key="10">
    <source>
        <dbReference type="EMBL" id="NOT34288.1"/>
    </source>
</evidence>
<dbReference type="InterPro" id="IPR036249">
    <property type="entry name" value="Thioredoxin-like_sf"/>
</dbReference>
<dbReference type="PANTHER" id="PTHR32234:SF0">
    <property type="entry name" value="THIOL:DISULFIDE INTERCHANGE PROTEIN DSBD"/>
    <property type="match status" value="1"/>
</dbReference>
<reference evidence="10 11" key="1">
    <citation type="submission" date="2020-04" db="EMBL/GenBank/DDBJ databases">
        <title>Metagenomic profiling of ammonia- and methane-oxidizing microorganisms in a Dutch drinking water treatment plant.</title>
        <authorList>
            <person name="Poghosyan L."/>
            <person name="Leucker S."/>
        </authorList>
    </citation>
    <scope>NUCLEOTIDE SEQUENCE [LARGE SCALE GENOMIC DNA]</scope>
    <source>
        <strain evidence="10">S-RSF-IL-03</strain>
    </source>
</reference>
<dbReference type="Pfam" id="PF13899">
    <property type="entry name" value="Thioredoxin_7"/>
    <property type="match status" value="1"/>
</dbReference>
<keyword evidence="3 7" id="KW-0812">Transmembrane</keyword>
<dbReference type="Pfam" id="PF02683">
    <property type="entry name" value="DsbD_TM"/>
    <property type="match status" value="1"/>
</dbReference>
<dbReference type="InterPro" id="IPR036929">
    <property type="entry name" value="DsbDN_sf"/>
</dbReference>
<dbReference type="GO" id="GO:0045454">
    <property type="term" value="P:cell redox homeostasis"/>
    <property type="evidence" value="ECO:0007669"/>
    <property type="project" value="TreeGrafter"/>
</dbReference>
<sequence>MIRKLAAALFALVLGAAPARAQFGDIPPAETLVQSSAAPLSVAAGARATVELRLTITPSWHVNANPPASPELIQTEVRLTGAGGITPGKITYPAGHTQKLSFSDEPLLVYDGTVTVRIPVTVAAAASVGEHTLKGVVSFQACNDHVCLPPTDVPFEARITVTAATPGAAIVPAGDTLAAMSQVPPPEERAIGERMTAPPAPGTDPATPRTAAGDAGALQRRITDAVAKGGIGWFLLLFTGGLLLNLTPCVFPMIGVTVSVFGARRKESSLRVFSNALAYVLGIAVMYSVLGVVAALTGGLFGAALQNPMVNVGLGLLFMVLALSMFGLYEMTPPLWLMQKVGGAGTTSVLGLFMSGLAVGIIAAPCVGPFVVALLALVAQRGDALFGFQALFTLALGLGVPYLFLAMFSNLVQSLPRSGNWMVWVKKVFGVLLTAIGLYYVLIALAPDWAPWVLPVALVAGGAYLGFFDHHGSEKRGFRLFKWIGGLAAVVAGVFAVQTLRAEVMQFEPYSDHAMQVALASGRPVLVDFSADWCVPCHELEHSTFTDRRVIAEARRFAAFKVDLTRYNAPESQAMRERYGVTGVPEVLFFTPDGAELRDARVLGYVPAGPFLARMKAVGGS</sequence>
<dbReference type="Gene3D" id="3.40.30.10">
    <property type="entry name" value="Glutaredoxin"/>
    <property type="match status" value="1"/>
</dbReference>
<dbReference type="SUPFAM" id="SSF52833">
    <property type="entry name" value="Thioredoxin-like"/>
    <property type="match status" value="1"/>
</dbReference>
<keyword evidence="5 7" id="KW-0472">Membrane</keyword>
<dbReference type="Proteomes" id="UP000580839">
    <property type="component" value="Unassembled WGS sequence"/>
</dbReference>
<accession>A0A849SEY1</accession>
<evidence type="ECO:0000256" key="6">
    <source>
        <dbReference type="SAM" id="MobiDB-lite"/>
    </source>
</evidence>
<feature type="transmembrane region" description="Helical" evidence="7">
    <location>
        <begin position="424"/>
        <end position="443"/>
    </location>
</feature>
<feature type="transmembrane region" description="Helical" evidence="7">
    <location>
        <begin position="449"/>
        <end position="468"/>
    </location>
</feature>
<protein>
    <submittedName>
        <fullName evidence="10">Thioredoxin fold domain-containing protein</fullName>
    </submittedName>
</protein>
<dbReference type="AlphaFoldDB" id="A0A849SEY1"/>
<dbReference type="EMBL" id="JABFRW010000106">
    <property type="protein sequence ID" value="NOT34288.1"/>
    <property type="molecule type" value="Genomic_DNA"/>
</dbReference>
<dbReference type="PANTHER" id="PTHR32234">
    <property type="entry name" value="THIOL:DISULFIDE INTERCHANGE PROTEIN DSBD"/>
    <property type="match status" value="1"/>
</dbReference>
<dbReference type="GO" id="GO:0005886">
    <property type="term" value="C:plasma membrane"/>
    <property type="evidence" value="ECO:0007669"/>
    <property type="project" value="UniProtKB-SubCell"/>
</dbReference>
<proteinExistence type="predicted"/>
<keyword evidence="4 7" id="KW-1133">Transmembrane helix</keyword>
<feature type="transmembrane region" description="Helical" evidence="7">
    <location>
        <begin position="231"/>
        <end position="264"/>
    </location>
</feature>
<gene>
    <name evidence="10" type="ORF">HOP12_08985</name>
</gene>
<dbReference type="InterPro" id="IPR017937">
    <property type="entry name" value="Thioredoxin_CS"/>
</dbReference>